<gene>
    <name evidence="1" type="ORF">O4220_19630</name>
</gene>
<evidence type="ECO:0000313" key="1">
    <source>
        <dbReference type="EMBL" id="MCZ4520726.1"/>
    </source>
</evidence>
<keyword evidence="2" id="KW-1185">Reference proteome</keyword>
<sequence>MSRVNPHDGYRERREAERRAAEELFWRETGADYAALHAAPDSNGPNAIPVPPITFTDDELKDF</sequence>
<organism evidence="1 2">
    <name type="scientific">Rhodococcus ruber</name>
    <dbReference type="NCBI Taxonomy" id="1830"/>
    <lineage>
        <taxon>Bacteria</taxon>
        <taxon>Bacillati</taxon>
        <taxon>Actinomycetota</taxon>
        <taxon>Actinomycetes</taxon>
        <taxon>Mycobacteriales</taxon>
        <taxon>Nocardiaceae</taxon>
        <taxon>Rhodococcus</taxon>
    </lineage>
</organism>
<dbReference type="Proteomes" id="UP001081071">
    <property type="component" value="Unassembled WGS sequence"/>
</dbReference>
<reference evidence="1" key="1">
    <citation type="submission" date="2022-12" db="EMBL/GenBank/DDBJ databases">
        <authorList>
            <person name="Krivoruchko A.V."/>
            <person name="Elkin A."/>
        </authorList>
    </citation>
    <scope>NUCLEOTIDE SEQUENCE</scope>
    <source>
        <strain evidence="1">IEGM 1391</strain>
    </source>
</reference>
<comment type="caution">
    <text evidence="1">The sequence shown here is derived from an EMBL/GenBank/DDBJ whole genome shotgun (WGS) entry which is preliminary data.</text>
</comment>
<name>A0ABT4MLU6_9NOCA</name>
<evidence type="ECO:0000313" key="2">
    <source>
        <dbReference type="Proteomes" id="UP001081071"/>
    </source>
</evidence>
<proteinExistence type="predicted"/>
<accession>A0ABT4MLU6</accession>
<dbReference type="RefSeq" id="WP_269607152.1">
    <property type="nucleotide sequence ID" value="NZ_JAPWIJ010000008.1"/>
</dbReference>
<dbReference type="EMBL" id="JAPWIJ010000008">
    <property type="protein sequence ID" value="MCZ4520726.1"/>
    <property type="molecule type" value="Genomic_DNA"/>
</dbReference>
<protein>
    <submittedName>
        <fullName evidence="1">Uncharacterized protein</fullName>
    </submittedName>
</protein>